<feature type="compositionally biased region" description="Acidic residues" evidence="1">
    <location>
        <begin position="211"/>
        <end position="231"/>
    </location>
</feature>
<evidence type="ECO:0000259" key="2">
    <source>
        <dbReference type="Pfam" id="PF17667"/>
    </source>
</evidence>
<dbReference type="PANTHER" id="PTHR38248:SF2">
    <property type="entry name" value="FUNK1 11"/>
    <property type="match status" value="1"/>
</dbReference>
<evidence type="ECO:0000256" key="1">
    <source>
        <dbReference type="SAM" id="MobiDB-lite"/>
    </source>
</evidence>
<dbReference type="OrthoDB" id="5584477at2759"/>
<dbReference type="PANTHER" id="PTHR38248">
    <property type="entry name" value="FUNK1 6"/>
    <property type="match status" value="1"/>
</dbReference>
<reference evidence="3 4" key="1">
    <citation type="journal article" date="2019" name="New Phytol.">
        <title>Comparative genomics reveals unique wood-decay strategies and fruiting body development in the Schizophyllaceae.</title>
        <authorList>
            <person name="Almasi E."/>
            <person name="Sahu N."/>
            <person name="Krizsan K."/>
            <person name="Balint B."/>
            <person name="Kovacs G.M."/>
            <person name="Kiss B."/>
            <person name="Cseklye J."/>
            <person name="Drula E."/>
            <person name="Henrissat B."/>
            <person name="Nagy I."/>
            <person name="Chovatia M."/>
            <person name="Adam C."/>
            <person name="LaButti K."/>
            <person name="Lipzen A."/>
            <person name="Riley R."/>
            <person name="Grigoriev I.V."/>
            <person name="Nagy L.G."/>
        </authorList>
    </citation>
    <scope>NUCLEOTIDE SEQUENCE [LARGE SCALE GENOMIC DNA]</scope>
    <source>
        <strain evidence="3 4">NL-1724</strain>
    </source>
</reference>
<sequence>MALVLESYLAESMILDAEGLIEHLFSDEVLPAPAERLYETLQEIIQRHSSDEHPNAPKNIATAMDAVLPRWSEAGDTMLDDEYMDSITAGLAEALNFLRERTLEALQTLHVDTKDLPVRTWSAIRFATMDHASDSDEDDADRPCPLPDLVLRVGDASTSDDHEWSSILSCAHVTPSARDVAHRRPTSAISFLSEGSFDDGTIEVEPVVDKPEDDLEEGDLEDDYSEEDDSAEYGPPDPEPDDGIPSALERAIDAGNPMFSNQPGRRNIPGLTLCANALRLVVLDHGGIVASAPIYHTMQPLLFLRVLTGLLFCTPAQLGLDTTLSTKIDEREYTTVGGQEYEVLDTVFASDRIRGAGTVCRRVRREGAELVMKDTWVIEGSVDSEMEILRELDGSVEGIPRLVAHETVCVDGQLDSTANMRKHLTAGDGDLQCETRLHQRYVMSPFAEKLECFESKEELLGAFVDALTAHENLVERNILHQDVWISNIMLYRPTPDAHLGSRKPRRRGLLIDLEKASRLSANGESLQTGIRTGTVPAMSIRVLADDSASATHRPADDLESFFYTFLAICVTFTGPGSAEIVLADTAVGAWDTALGVWDDGREYAELAKTKAAQVYSSSAFERVLDDFTPYFRDMKPCARRLRDAIFGHDLTFVADGATAADGESTMMSGEATTKDEKVHLVMPETPNVTHDAIRRIFEEAIEDQRRRASPRFSSPRLSGSKRTSPFASPERTFANMLVDPDDSLSPPKSLFGARTPSGSPKRPFASLSPLASPTKSPFGGPAQDPFFGPAQSDKRKLDEGWLETPEKRPRVSEGSPCTLLFKASPPDLGRQRRGSST</sequence>
<gene>
    <name evidence="3" type="ORF">BD626DRAFT_630167</name>
</gene>
<dbReference type="Pfam" id="PF17667">
    <property type="entry name" value="Pkinase_fungal"/>
    <property type="match status" value="1"/>
</dbReference>
<accession>A0A550CG70</accession>
<feature type="compositionally biased region" description="Basic and acidic residues" evidence="1">
    <location>
        <begin position="792"/>
        <end position="811"/>
    </location>
</feature>
<dbReference type="InterPro" id="IPR040976">
    <property type="entry name" value="Pkinase_fungal"/>
</dbReference>
<evidence type="ECO:0000313" key="3">
    <source>
        <dbReference type="EMBL" id="TRM63676.1"/>
    </source>
</evidence>
<proteinExistence type="predicted"/>
<keyword evidence="4" id="KW-1185">Reference proteome</keyword>
<feature type="domain" description="Fungal-type protein kinase" evidence="2">
    <location>
        <begin position="257"/>
        <end position="569"/>
    </location>
</feature>
<comment type="caution">
    <text evidence="3">The sequence shown here is derived from an EMBL/GenBank/DDBJ whole genome shotgun (WGS) entry which is preliminary data.</text>
</comment>
<dbReference type="InterPro" id="IPR011009">
    <property type="entry name" value="Kinase-like_dom_sf"/>
</dbReference>
<feature type="region of interest" description="Disordered" evidence="1">
    <location>
        <begin position="200"/>
        <end position="246"/>
    </location>
</feature>
<dbReference type="Proteomes" id="UP000320762">
    <property type="component" value="Unassembled WGS sequence"/>
</dbReference>
<name>A0A550CG70_9AGAR</name>
<dbReference type="AlphaFoldDB" id="A0A550CG70"/>
<organism evidence="3 4">
    <name type="scientific">Schizophyllum amplum</name>
    <dbReference type="NCBI Taxonomy" id="97359"/>
    <lineage>
        <taxon>Eukaryota</taxon>
        <taxon>Fungi</taxon>
        <taxon>Dikarya</taxon>
        <taxon>Basidiomycota</taxon>
        <taxon>Agaricomycotina</taxon>
        <taxon>Agaricomycetes</taxon>
        <taxon>Agaricomycetidae</taxon>
        <taxon>Agaricales</taxon>
        <taxon>Schizophyllaceae</taxon>
        <taxon>Schizophyllum</taxon>
    </lineage>
</organism>
<dbReference type="SUPFAM" id="SSF56112">
    <property type="entry name" value="Protein kinase-like (PK-like)"/>
    <property type="match status" value="1"/>
</dbReference>
<feature type="region of interest" description="Disordered" evidence="1">
    <location>
        <begin position="704"/>
        <end position="837"/>
    </location>
</feature>
<evidence type="ECO:0000313" key="4">
    <source>
        <dbReference type="Proteomes" id="UP000320762"/>
    </source>
</evidence>
<dbReference type="STRING" id="97359.A0A550CG70"/>
<dbReference type="EMBL" id="VDMD01000009">
    <property type="protein sequence ID" value="TRM63676.1"/>
    <property type="molecule type" value="Genomic_DNA"/>
</dbReference>
<dbReference type="Gene3D" id="1.10.510.10">
    <property type="entry name" value="Transferase(Phosphotransferase) domain 1"/>
    <property type="match status" value="1"/>
</dbReference>
<protein>
    <recommendedName>
        <fullName evidence="2">Fungal-type protein kinase domain-containing protein</fullName>
    </recommendedName>
</protein>